<feature type="domain" description="QsdR TetR regulatory C-terminal" evidence="4">
    <location>
        <begin position="67"/>
        <end position="177"/>
    </location>
</feature>
<dbReference type="OrthoDB" id="158903at2"/>
<dbReference type="RefSeq" id="WP_130475710.1">
    <property type="nucleotide sequence ID" value="NZ_SFCC01000006.1"/>
</dbReference>
<evidence type="ECO:0000313" key="5">
    <source>
        <dbReference type="EMBL" id="RZQ63457.1"/>
    </source>
</evidence>
<comment type="caution">
    <text evidence="5">The sequence shown here is derived from an EMBL/GenBank/DDBJ whole genome shotgun (WGS) entry which is preliminary data.</text>
</comment>
<accession>A0A4Q7J8B9</accession>
<reference evidence="5 6" key="1">
    <citation type="submission" date="2019-02" db="EMBL/GenBank/DDBJ databases">
        <title>Draft genome sequence of Amycolatopsis sp. 8-3EHSu isolated from roots of Suaeda maritima.</title>
        <authorList>
            <person name="Duangmal K."/>
            <person name="Chantavorakit T."/>
        </authorList>
    </citation>
    <scope>NUCLEOTIDE SEQUENCE [LARGE SCALE GENOMIC DNA]</scope>
    <source>
        <strain evidence="5 6">8-3EHSu</strain>
    </source>
</reference>
<dbReference type="SUPFAM" id="SSF46689">
    <property type="entry name" value="Homeodomain-like"/>
    <property type="match status" value="1"/>
</dbReference>
<proteinExistence type="predicted"/>
<evidence type="ECO:0000256" key="2">
    <source>
        <dbReference type="ARBA" id="ARBA00023125"/>
    </source>
</evidence>
<gene>
    <name evidence="5" type="ORF">EWH70_13560</name>
</gene>
<keyword evidence="3" id="KW-0804">Transcription</keyword>
<keyword evidence="6" id="KW-1185">Reference proteome</keyword>
<evidence type="ECO:0000256" key="1">
    <source>
        <dbReference type="ARBA" id="ARBA00023015"/>
    </source>
</evidence>
<protein>
    <submittedName>
        <fullName evidence="5">TetR/AcrR family transcriptional regulator</fullName>
    </submittedName>
</protein>
<dbReference type="GO" id="GO:0000976">
    <property type="term" value="F:transcription cis-regulatory region binding"/>
    <property type="evidence" value="ECO:0007669"/>
    <property type="project" value="TreeGrafter"/>
</dbReference>
<organism evidence="5 6">
    <name type="scientific">Amycolatopsis suaedae</name>
    <dbReference type="NCBI Taxonomy" id="2510978"/>
    <lineage>
        <taxon>Bacteria</taxon>
        <taxon>Bacillati</taxon>
        <taxon>Actinomycetota</taxon>
        <taxon>Actinomycetes</taxon>
        <taxon>Pseudonocardiales</taxon>
        <taxon>Pseudonocardiaceae</taxon>
        <taxon>Amycolatopsis</taxon>
    </lineage>
</organism>
<dbReference type="Gene3D" id="1.10.357.10">
    <property type="entry name" value="Tetracycline Repressor, domain 2"/>
    <property type="match status" value="1"/>
</dbReference>
<dbReference type="InterPro" id="IPR009057">
    <property type="entry name" value="Homeodomain-like_sf"/>
</dbReference>
<sequence>MSTAFEVARKWFLAGRKIDMVDLATELGVSRATLFRRIGNRDKLLGEVIWSLTEAAFARHLRAARGSGAARVADLVGSYVRAVNDDAAFSAFLRNEPERALRLLTTKASVVQRRTIDTVAELLAEEAEAGTLDPPLPIPDLAYLVVRIAESFIYTDVITGAEPDAGKARQAVLALLGGRE</sequence>
<dbReference type="PANTHER" id="PTHR30055:SF234">
    <property type="entry name" value="HTH-TYPE TRANSCRIPTIONAL REGULATOR BETI"/>
    <property type="match status" value="1"/>
</dbReference>
<dbReference type="InterPro" id="IPR050109">
    <property type="entry name" value="HTH-type_TetR-like_transc_reg"/>
</dbReference>
<dbReference type="Proteomes" id="UP000292003">
    <property type="component" value="Unassembled WGS sequence"/>
</dbReference>
<dbReference type="PANTHER" id="PTHR30055">
    <property type="entry name" value="HTH-TYPE TRANSCRIPTIONAL REGULATOR RUTR"/>
    <property type="match status" value="1"/>
</dbReference>
<dbReference type="EMBL" id="SFCC01000006">
    <property type="protein sequence ID" value="RZQ63457.1"/>
    <property type="molecule type" value="Genomic_DNA"/>
</dbReference>
<keyword evidence="2" id="KW-0238">DNA-binding</keyword>
<evidence type="ECO:0000259" key="4">
    <source>
        <dbReference type="Pfam" id="PF18598"/>
    </source>
</evidence>
<keyword evidence="1" id="KW-0805">Transcription regulation</keyword>
<dbReference type="AlphaFoldDB" id="A0A4Q7J8B9"/>
<evidence type="ECO:0000313" key="6">
    <source>
        <dbReference type="Proteomes" id="UP000292003"/>
    </source>
</evidence>
<evidence type="ECO:0000256" key="3">
    <source>
        <dbReference type="ARBA" id="ARBA00023163"/>
    </source>
</evidence>
<dbReference type="GO" id="GO:0003700">
    <property type="term" value="F:DNA-binding transcription factor activity"/>
    <property type="evidence" value="ECO:0007669"/>
    <property type="project" value="TreeGrafter"/>
</dbReference>
<name>A0A4Q7J8B9_9PSEU</name>
<dbReference type="Pfam" id="PF18598">
    <property type="entry name" value="TetR_C_36"/>
    <property type="match status" value="1"/>
</dbReference>
<dbReference type="InterPro" id="IPR041485">
    <property type="entry name" value="TetR_C_36"/>
</dbReference>